<evidence type="ECO:0000313" key="5">
    <source>
        <dbReference type="EMBL" id="EXM37948.1"/>
    </source>
</evidence>
<dbReference type="SUPFAM" id="SSF53901">
    <property type="entry name" value="Thiolase-like"/>
    <property type="match status" value="2"/>
</dbReference>
<dbReference type="InterPro" id="IPR016039">
    <property type="entry name" value="Thiolase-like"/>
</dbReference>
<dbReference type="InterPro" id="IPR020841">
    <property type="entry name" value="PKS_Beta-ketoAc_synthase_dom"/>
</dbReference>
<dbReference type="GO" id="GO:0006633">
    <property type="term" value="P:fatty acid biosynthetic process"/>
    <property type="evidence" value="ECO:0007669"/>
    <property type="project" value="InterPro"/>
</dbReference>
<dbReference type="Pfam" id="PF00109">
    <property type="entry name" value="ketoacyl-synt"/>
    <property type="match status" value="1"/>
</dbReference>
<dbReference type="PANTHER" id="PTHR11712:SF336">
    <property type="entry name" value="3-OXOACYL-[ACYL-CARRIER-PROTEIN] SYNTHASE, MITOCHONDRIAL"/>
    <property type="match status" value="1"/>
</dbReference>
<evidence type="ECO:0000259" key="4">
    <source>
        <dbReference type="PROSITE" id="PS52004"/>
    </source>
</evidence>
<dbReference type="PANTHER" id="PTHR11712">
    <property type="entry name" value="POLYKETIDE SYNTHASE-RELATED"/>
    <property type="match status" value="1"/>
</dbReference>
<dbReference type="RefSeq" id="WP_037290000.1">
    <property type="nucleotide sequence ID" value="NZ_JEOB01000004.1"/>
</dbReference>
<dbReference type="CDD" id="cd00834">
    <property type="entry name" value="KAS_I_II"/>
    <property type="match status" value="1"/>
</dbReference>
<dbReference type="GO" id="GO:0004315">
    <property type="term" value="F:3-oxoacyl-[acyl-carrier-protein] synthase activity"/>
    <property type="evidence" value="ECO:0007669"/>
    <property type="project" value="InterPro"/>
</dbReference>
<dbReference type="OrthoDB" id="9808669at2"/>
<accession>A0A011VTL2</accession>
<dbReference type="AlphaFoldDB" id="A0A011VTL2"/>
<dbReference type="InterPro" id="IPR018201">
    <property type="entry name" value="Ketoacyl_synth_AS"/>
</dbReference>
<evidence type="ECO:0000256" key="1">
    <source>
        <dbReference type="ARBA" id="ARBA00008467"/>
    </source>
</evidence>
<gene>
    <name evidence="5" type="ORF">RASY3_16710</name>
</gene>
<dbReference type="PATRIC" id="fig|1341156.4.peg.2942"/>
<name>A0A011VTL2_RUMAL</name>
<comment type="caution">
    <text evidence="5">The sequence shown here is derived from an EMBL/GenBank/DDBJ whole genome shotgun (WGS) entry which is preliminary data.</text>
</comment>
<dbReference type="InterPro" id="IPR014031">
    <property type="entry name" value="Ketoacyl_synth_C"/>
</dbReference>
<feature type="domain" description="Ketosynthase family 3 (KS3)" evidence="4">
    <location>
        <begin position="1"/>
        <end position="400"/>
    </location>
</feature>
<dbReference type="PROSITE" id="PS00606">
    <property type="entry name" value="KS3_1"/>
    <property type="match status" value="1"/>
</dbReference>
<dbReference type="EMBL" id="JEOB01000004">
    <property type="protein sequence ID" value="EXM37948.1"/>
    <property type="molecule type" value="Genomic_DNA"/>
</dbReference>
<dbReference type="NCBIfam" id="NF005589">
    <property type="entry name" value="PRK07314.1"/>
    <property type="match status" value="1"/>
</dbReference>
<dbReference type="Proteomes" id="UP000021369">
    <property type="component" value="Unassembled WGS sequence"/>
</dbReference>
<evidence type="ECO:0000256" key="3">
    <source>
        <dbReference type="RuleBase" id="RU003694"/>
    </source>
</evidence>
<protein>
    <submittedName>
        <fullName evidence="5">3-oxoacyl-ACP synthase</fullName>
    </submittedName>
</protein>
<dbReference type="GO" id="GO:0005829">
    <property type="term" value="C:cytosol"/>
    <property type="evidence" value="ECO:0007669"/>
    <property type="project" value="TreeGrafter"/>
</dbReference>
<dbReference type="PROSITE" id="PS52004">
    <property type="entry name" value="KS3_2"/>
    <property type="match status" value="1"/>
</dbReference>
<reference evidence="5 6" key="1">
    <citation type="submission" date="2013-06" db="EMBL/GenBank/DDBJ databases">
        <title>Rumen cellulosomics: divergent fiber-degrading strategies revealed by comparative genome-wide analysis of six Ruminococcal strains.</title>
        <authorList>
            <person name="Dassa B."/>
            <person name="Borovok I."/>
            <person name="Lamed R."/>
            <person name="Flint H."/>
            <person name="Yeoman C.J."/>
            <person name="White B."/>
            <person name="Bayer E.A."/>
        </authorList>
    </citation>
    <scope>NUCLEOTIDE SEQUENCE [LARGE SCALE GENOMIC DNA]</scope>
    <source>
        <strain evidence="5 6">SY3</strain>
    </source>
</reference>
<comment type="similarity">
    <text evidence="1 3">Belongs to the thiolase-like superfamily. Beta-ketoacyl-ACP synthases family.</text>
</comment>
<dbReference type="Gene3D" id="3.40.47.10">
    <property type="match status" value="1"/>
</dbReference>
<dbReference type="InterPro" id="IPR014030">
    <property type="entry name" value="Ketoacyl_synth_N"/>
</dbReference>
<dbReference type="SMART" id="SM00825">
    <property type="entry name" value="PKS_KS"/>
    <property type="match status" value="1"/>
</dbReference>
<organism evidence="5 6">
    <name type="scientific">Ruminococcus albus SY3</name>
    <dbReference type="NCBI Taxonomy" id="1341156"/>
    <lineage>
        <taxon>Bacteria</taxon>
        <taxon>Bacillati</taxon>
        <taxon>Bacillota</taxon>
        <taxon>Clostridia</taxon>
        <taxon>Eubacteriales</taxon>
        <taxon>Oscillospiraceae</taxon>
        <taxon>Ruminococcus</taxon>
    </lineage>
</organism>
<dbReference type="Pfam" id="PF02801">
    <property type="entry name" value="Ketoacyl-synt_C"/>
    <property type="match status" value="1"/>
</dbReference>
<evidence type="ECO:0000256" key="2">
    <source>
        <dbReference type="ARBA" id="ARBA00022679"/>
    </source>
</evidence>
<sequence length="402" mass="42884">MKKVVITGLGAVTALGNNVADYWNSLIEGKSGMRTITRVSAENHDTTVAAEVDDSFEEVVSKYWKKRMLSATTKAVRIGLVSAEEAIEDSGADFASLDRSRIGIIYGLADNSYEGTEKENKSNITLKSMPSELPAMIAIKHNITGPSFNMSTACASSGYALALGKHLIQSGLCDMIIVGGLSYVMNDVVLYGFNQLLAMSANPDPNKACRPFTKNRDGFIMGEGGGTMILESEEHAISRKAKVYCELAGASISCEANSLTAPQADGVGMSYSMRCALEDAGITPEKVDYINAHGTSTTLNDLYETMAIKQVFGGKAYDIPVSSIKAAIGHTLSACGVLEGIACVKAIETGVIPPTVHFDEPDPQLDLNYIPNTAQKKDINVAVSNSFGFGGHDATLVFRKYN</sequence>
<dbReference type="InterPro" id="IPR000794">
    <property type="entry name" value="Beta-ketoacyl_synthase"/>
</dbReference>
<keyword evidence="6" id="KW-1185">Reference proteome</keyword>
<keyword evidence="2 3" id="KW-0808">Transferase</keyword>
<evidence type="ECO:0000313" key="6">
    <source>
        <dbReference type="Proteomes" id="UP000021369"/>
    </source>
</evidence>
<proteinExistence type="inferred from homology"/>